<protein>
    <recommendedName>
        <fullName evidence="3">SRR1-like domain-containing protein</fullName>
    </recommendedName>
</protein>
<sequence>ILCLGLGSPTDSLQSRFQLCFFLEVVSPDITAYDPISSQADIDLLAKFGIKTCSENQHGAYTLAVPTLAFMPHCEIRLYERFIRANWTTERLLRLLLIGNDLPMYIERRVSHSSTHSEYPCIARLAPLLTVDALPTHKDFPNALNCTAVQRVPPGALPAETDDTFWELPQLAAANDADDVVAEPEARSTNPPSPPSPTC</sequence>
<evidence type="ECO:0000259" key="3">
    <source>
        <dbReference type="Pfam" id="PF07985"/>
    </source>
</evidence>
<proteinExistence type="inferred from homology"/>
<dbReference type="GO" id="GO:0005634">
    <property type="term" value="C:nucleus"/>
    <property type="evidence" value="ECO:0007669"/>
    <property type="project" value="TreeGrafter"/>
</dbReference>
<dbReference type="Proteomes" id="UP000053477">
    <property type="component" value="Unassembled WGS sequence"/>
</dbReference>
<dbReference type="OrthoDB" id="551431at2759"/>
<name>A0A0H2RT33_9AGAM</name>
<dbReference type="PANTHER" id="PTHR28626:SF3">
    <property type="entry name" value="SRR1-LIKE PROTEIN"/>
    <property type="match status" value="1"/>
</dbReference>
<evidence type="ECO:0000256" key="2">
    <source>
        <dbReference type="SAM" id="MobiDB-lite"/>
    </source>
</evidence>
<feature type="region of interest" description="Disordered" evidence="2">
    <location>
        <begin position="177"/>
        <end position="199"/>
    </location>
</feature>
<evidence type="ECO:0000313" key="4">
    <source>
        <dbReference type="EMBL" id="KLO07981.1"/>
    </source>
</evidence>
<organism evidence="4 5">
    <name type="scientific">Schizopora paradoxa</name>
    <dbReference type="NCBI Taxonomy" id="27342"/>
    <lineage>
        <taxon>Eukaryota</taxon>
        <taxon>Fungi</taxon>
        <taxon>Dikarya</taxon>
        <taxon>Basidiomycota</taxon>
        <taxon>Agaricomycotina</taxon>
        <taxon>Agaricomycetes</taxon>
        <taxon>Hymenochaetales</taxon>
        <taxon>Schizoporaceae</taxon>
        <taxon>Schizopora</taxon>
    </lineage>
</organism>
<keyword evidence="5" id="KW-1185">Reference proteome</keyword>
<accession>A0A0H2RT33</accession>
<evidence type="ECO:0000313" key="5">
    <source>
        <dbReference type="Proteomes" id="UP000053477"/>
    </source>
</evidence>
<evidence type="ECO:0000256" key="1">
    <source>
        <dbReference type="ARBA" id="ARBA00009856"/>
    </source>
</evidence>
<dbReference type="InterPro" id="IPR040044">
    <property type="entry name" value="SRR1L"/>
</dbReference>
<dbReference type="PANTHER" id="PTHR28626">
    <property type="entry name" value="SRR1-LIKE PROTEIN"/>
    <property type="match status" value="1"/>
</dbReference>
<feature type="domain" description="SRR1-like" evidence="3">
    <location>
        <begin position="1"/>
        <end position="150"/>
    </location>
</feature>
<dbReference type="InterPro" id="IPR012942">
    <property type="entry name" value="SRR1-like"/>
</dbReference>
<gene>
    <name evidence="4" type="ORF">SCHPADRAFT_835884</name>
</gene>
<dbReference type="GO" id="GO:0005737">
    <property type="term" value="C:cytoplasm"/>
    <property type="evidence" value="ECO:0007669"/>
    <property type="project" value="TreeGrafter"/>
</dbReference>
<dbReference type="EMBL" id="KQ086111">
    <property type="protein sequence ID" value="KLO07981.1"/>
    <property type="molecule type" value="Genomic_DNA"/>
</dbReference>
<dbReference type="AlphaFoldDB" id="A0A0H2RT33"/>
<dbReference type="Pfam" id="PF07985">
    <property type="entry name" value="SRR1"/>
    <property type="match status" value="1"/>
</dbReference>
<dbReference type="InParanoid" id="A0A0H2RT33"/>
<comment type="similarity">
    <text evidence="1">Belongs to the SRR1 family.</text>
</comment>
<reference evidence="4 5" key="1">
    <citation type="submission" date="2015-04" db="EMBL/GenBank/DDBJ databases">
        <title>Complete genome sequence of Schizopora paradoxa KUC8140, a cosmopolitan wood degrader in East Asia.</title>
        <authorList>
            <consortium name="DOE Joint Genome Institute"/>
            <person name="Min B."/>
            <person name="Park H."/>
            <person name="Jang Y."/>
            <person name="Kim J.-J."/>
            <person name="Kim K.H."/>
            <person name="Pangilinan J."/>
            <person name="Lipzen A."/>
            <person name="Riley R."/>
            <person name="Grigoriev I.V."/>
            <person name="Spatafora J.W."/>
            <person name="Choi I.-G."/>
        </authorList>
    </citation>
    <scope>NUCLEOTIDE SEQUENCE [LARGE SCALE GENOMIC DNA]</scope>
    <source>
        <strain evidence="4 5">KUC8140</strain>
    </source>
</reference>
<feature type="non-terminal residue" evidence="4">
    <location>
        <position position="1"/>
    </location>
</feature>